<accession>A0A9P7T1E0</accession>
<evidence type="ECO:0000313" key="3">
    <source>
        <dbReference type="Proteomes" id="UP000748025"/>
    </source>
</evidence>
<dbReference type="Proteomes" id="UP000748025">
    <property type="component" value="Unassembled WGS sequence"/>
</dbReference>
<evidence type="ECO:0000256" key="1">
    <source>
        <dbReference type="SAM" id="MobiDB-lite"/>
    </source>
</evidence>
<name>A0A9P7T1E0_9HYPO</name>
<gene>
    <name evidence="2" type="ORF">E4U43_005886</name>
</gene>
<dbReference type="EMBL" id="SRPW01000393">
    <property type="protein sequence ID" value="KAG6015007.1"/>
    <property type="molecule type" value="Genomic_DNA"/>
</dbReference>
<feature type="compositionally biased region" description="Basic and acidic residues" evidence="1">
    <location>
        <begin position="69"/>
        <end position="83"/>
    </location>
</feature>
<protein>
    <submittedName>
        <fullName evidence="2">Uncharacterized protein</fullName>
    </submittedName>
</protein>
<keyword evidence="3" id="KW-1185">Reference proteome</keyword>
<sequence>MEALRSLCHVISDSVSSDKSETYSYAVEFVRDKDYSDHINTNSCCHQDAQDELSKYRLNETRLSAAEDPYARHEENVEDQKDDIARNVGSIAVKPPDTGQEEPQSTVMLGANQMVHVQRD</sequence>
<feature type="region of interest" description="Disordered" evidence="1">
    <location>
        <begin position="64"/>
        <end position="83"/>
    </location>
</feature>
<dbReference type="AlphaFoldDB" id="A0A9P7T1E0"/>
<organism evidence="2 3">
    <name type="scientific">Claviceps pusilla</name>
    <dbReference type="NCBI Taxonomy" id="123648"/>
    <lineage>
        <taxon>Eukaryota</taxon>
        <taxon>Fungi</taxon>
        <taxon>Dikarya</taxon>
        <taxon>Ascomycota</taxon>
        <taxon>Pezizomycotina</taxon>
        <taxon>Sordariomycetes</taxon>
        <taxon>Hypocreomycetidae</taxon>
        <taxon>Hypocreales</taxon>
        <taxon>Clavicipitaceae</taxon>
        <taxon>Claviceps</taxon>
    </lineage>
</organism>
<reference evidence="2" key="1">
    <citation type="journal article" date="2020" name="bioRxiv">
        <title>Whole genome comparisons of ergot fungi reveals the divergence and evolution of species within the genus Claviceps are the result of varying mechanisms driving genome evolution and host range expansion.</title>
        <authorList>
            <person name="Wyka S.A."/>
            <person name="Mondo S.J."/>
            <person name="Liu M."/>
            <person name="Dettman J."/>
            <person name="Nalam V."/>
            <person name="Broders K.D."/>
        </authorList>
    </citation>
    <scope>NUCLEOTIDE SEQUENCE</scope>
    <source>
        <strain evidence="2">CCC 602</strain>
    </source>
</reference>
<comment type="caution">
    <text evidence="2">The sequence shown here is derived from an EMBL/GenBank/DDBJ whole genome shotgun (WGS) entry which is preliminary data.</text>
</comment>
<proteinExistence type="predicted"/>
<evidence type="ECO:0000313" key="2">
    <source>
        <dbReference type="EMBL" id="KAG6015007.1"/>
    </source>
</evidence>